<proteinExistence type="predicted"/>
<evidence type="ECO:0000259" key="1">
    <source>
        <dbReference type="Pfam" id="PF08031"/>
    </source>
</evidence>
<protein>
    <recommendedName>
        <fullName evidence="1">Berberine/berberine-like domain-containing protein</fullName>
    </recommendedName>
</protein>
<evidence type="ECO:0000313" key="3">
    <source>
        <dbReference type="Proteomes" id="UP001501479"/>
    </source>
</evidence>
<dbReference type="Gene3D" id="3.30.465.10">
    <property type="match status" value="1"/>
</dbReference>
<reference evidence="3" key="1">
    <citation type="journal article" date="2019" name="Int. J. Syst. Evol. Microbiol.">
        <title>The Global Catalogue of Microorganisms (GCM) 10K type strain sequencing project: providing services to taxonomists for standard genome sequencing and annotation.</title>
        <authorList>
            <consortium name="The Broad Institute Genomics Platform"/>
            <consortium name="The Broad Institute Genome Sequencing Center for Infectious Disease"/>
            <person name="Wu L."/>
            <person name="Ma J."/>
        </authorList>
    </citation>
    <scope>NUCLEOTIDE SEQUENCE [LARGE SCALE GENOMIC DNA]</scope>
    <source>
        <strain evidence="3">JCM 17329</strain>
    </source>
</reference>
<dbReference type="RefSeq" id="WP_344965904.1">
    <property type="nucleotide sequence ID" value="NZ_BAABDS010000051.1"/>
</dbReference>
<organism evidence="2 3">
    <name type="scientific">Oceanisphaera sediminis</name>
    <dbReference type="NCBI Taxonomy" id="981381"/>
    <lineage>
        <taxon>Bacteria</taxon>
        <taxon>Pseudomonadati</taxon>
        <taxon>Pseudomonadota</taxon>
        <taxon>Gammaproteobacteria</taxon>
        <taxon>Aeromonadales</taxon>
        <taxon>Aeromonadaceae</taxon>
        <taxon>Oceanisphaera</taxon>
    </lineage>
</organism>
<name>A0ABP7ERE5_9GAMM</name>
<dbReference type="EMBL" id="BAABDS010000051">
    <property type="protein sequence ID" value="GAA3722027.1"/>
    <property type="molecule type" value="Genomic_DNA"/>
</dbReference>
<evidence type="ECO:0000313" key="2">
    <source>
        <dbReference type="EMBL" id="GAA3722027.1"/>
    </source>
</evidence>
<keyword evidence="3" id="KW-1185">Reference proteome</keyword>
<dbReference type="InterPro" id="IPR016169">
    <property type="entry name" value="FAD-bd_PCMH_sub2"/>
</dbReference>
<gene>
    <name evidence="2" type="ORF">GCM10022421_33320</name>
</gene>
<dbReference type="Pfam" id="PF08031">
    <property type="entry name" value="BBE"/>
    <property type="match status" value="1"/>
</dbReference>
<sequence length="41" mass="4808">MTEEEGERVKAAYGDNYARLVQLKRQYDPDNLFHLNQNIAP</sequence>
<feature type="domain" description="Berberine/berberine-like" evidence="1">
    <location>
        <begin position="3"/>
        <end position="39"/>
    </location>
</feature>
<dbReference type="Proteomes" id="UP001501479">
    <property type="component" value="Unassembled WGS sequence"/>
</dbReference>
<dbReference type="InterPro" id="IPR012951">
    <property type="entry name" value="BBE"/>
</dbReference>
<accession>A0ABP7ERE5</accession>
<comment type="caution">
    <text evidence="2">The sequence shown here is derived from an EMBL/GenBank/DDBJ whole genome shotgun (WGS) entry which is preliminary data.</text>
</comment>